<dbReference type="Proteomes" id="UP000183190">
    <property type="component" value="Unassembled WGS sequence"/>
</dbReference>
<evidence type="ECO:0000313" key="1">
    <source>
        <dbReference type="EMBL" id="SEH71497.1"/>
    </source>
</evidence>
<name>A0A1H6K8Y8_RUMFL</name>
<dbReference type="OrthoDB" id="1822654at2"/>
<proteinExistence type="predicted"/>
<gene>
    <name evidence="1" type="ORF">SAMN02910265_02260</name>
</gene>
<dbReference type="RefSeq" id="WP_074717409.1">
    <property type="nucleotide sequence ID" value="NZ_FNWV01000008.1"/>
</dbReference>
<dbReference type="AlphaFoldDB" id="A0A1H6K8Y8"/>
<protein>
    <submittedName>
        <fullName evidence="1">Uncharacterized protein</fullName>
    </submittedName>
</protein>
<reference evidence="1 2" key="1">
    <citation type="submission" date="2016-10" db="EMBL/GenBank/DDBJ databases">
        <authorList>
            <person name="de Groot N.N."/>
        </authorList>
    </citation>
    <scope>NUCLEOTIDE SEQUENCE [LARGE SCALE GENOMIC DNA]</scope>
    <source>
        <strain evidence="1 2">YAD2003</strain>
    </source>
</reference>
<accession>A0A1H6K8Y8</accession>
<sequence length="76" mass="8666">MAKVLNINGMVINVIEPHEQDKYLTQDDIDMDIRATAAVRAALKKAKICRKPIAHYDMLIHRAYIENADGTIKFIK</sequence>
<organism evidence="1 2">
    <name type="scientific">Ruminococcus flavefaciens</name>
    <dbReference type="NCBI Taxonomy" id="1265"/>
    <lineage>
        <taxon>Bacteria</taxon>
        <taxon>Bacillati</taxon>
        <taxon>Bacillota</taxon>
        <taxon>Clostridia</taxon>
        <taxon>Eubacteriales</taxon>
        <taxon>Oscillospiraceae</taxon>
        <taxon>Ruminococcus</taxon>
    </lineage>
</organism>
<dbReference type="EMBL" id="FNWV01000008">
    <property type="protein sequence ID" value="SEH71497.1"/>
    <property type="molecule type" value="Genomic_DNA"/>
</dbReference>
<evidence type="ECO:0000313" key="2">
    <source>
        <dbReference type="Proteomes" id="UP000183190"/>
    </source>
</evidence>